<dbReference type="Proteomes" id="UP001500190">
    <property type="component" value="Unassembled WGS sequence"/>
</dbReference>
<dbReference type="Gene3D" id="3.40.50.12030">
    <property type="entry name" value="Uncharacterised protein family UPF0261, NC domain"/>
    <property type="match status" value="1"/>
</dbReference>
<dbReference type="NCBIfam" id="NF002674">
    <property type="entry name" value="PRK02399.1-2"/>
    <property type="match status" value="1"/>
</dbReference>
<keyword evidence="4" id="KW-1185">Reference proteome</keyword>
<dbReference type="Gene3D" id="3.40.50.12020">
    <property type="entry name" value="Uncharacterised protein family UPF0261, NN domain"/>
    <property type="match status" value="1"/>
</dbReference>
<dbReference type="PANTHER" id="PTHR31862">
    <property type="entry name" value="UPF0261 DOMAIN PROTEIN (AFU_ORTHOLOGUE AFUA_1G10120)"/>
    <property type="match status" value="1"/>
</dbReference>
<dbReference type="CDD" id="cd15488">
    <property type="entry name" value="Tm-1-like"/>
    <property type="match status" value="1"/>
</dbReference>
<reference evidence="3 4" key="1">
    <citation type="journal article" date="2019" name="Int. J. Syst. Evol. Microbiol.">
        <title>The Global Catalogue of Microorganisms (GCM) 10K type strain sequencing project: providing services to taxonomists for standard genome sequencing and annotation.</title>
        <authorList>
            <consortium name="The Broad Institute Genomics Platform"/>
            <consortium name="The Broad Institute Genome Sequencing Center for Infectious Disease"/>
            <person name="Wu L."/>
            <person name="Ma J."/>
        </authorList>
    </citation>
    <scope>NUCLEOTIDE SEQUENCE [LARGE SCALE GENOMIC DNA]</scope>
    <source>
        <strain evidence="3 4">JCM 14304</strain>
    </source>
</reference>
<evidence type="ECO:0000259" key="2">
    <source>
        <dbReference type="Pfam" id="PF23189"/>
    </source>
</evidence>
<dbReference type="PIRSF" id="PIRSF033271">
    <property type="entry name" value="UCP033271"/>
    <property type="match status" value="1"/>
</dbReference>
<dbReference type="InterPro" id="IPR051353">
    <property type="entry name" value="Tobamovirus_resist_UPF0261"/>
</dbReference>
<dbReference type="RefSeq" id="WP_344187630.1">
    <property type="nucleotide sequence ID" value="NZ_BAAAND010000001.1"/>
</dbReference>
<dbReference type="InterPro" id="IPR044122">
    <property type="entry name" value="UPF0261_N"/>
</dbReference>
<feature type="domain" description="UPF0261" evidence="2">
    <location>
        <begin position="189"/>
        <end position="400"/>
    </location>
</feature>
<gene>
    <name evidence="3" type="ORF">GCM10009742_04420</name>
</gene>
<dbReference type="EMBL" id="BAAAND010000001">
    <property type="protein sequence ID" value="GAA1566202.1"/>
    <property type="molecule type" value="Genomic_DNA"/>
</dbReference>
<name>A0ABN2CXG6_9ACTN</name>
<protein>
    <submittedName>
        <fullName evidence="3">Tm-1-like ATP-binding domain-containing protein</fullName>
    </submittedName>
</protein>
<comment type="caution">
    <text evidence="3">The sequence shown here is derived from an EMBL/GenBank/DDBJ whole genome shotgun (WGS) entry which is preliminary data.</text>
</comment>
<evidence type="ECO:0000313" key="3">
    <source>
        <dbReference type="EMBL" id="GAA1566202.1"/>
    </source>
</evidence>
<dbReference type="InterPro" id="IPR056778">
    <property type="entry name" value="UPF0261_C"/>
</dbReference>
<feature type="domain" description="UPF0261" evidence="1">
    <location>
        <begin position="2"/>
        <end position="179"/>
    </location>
</feature>
<accession>A0ABN2CXG6</accession>
<dbReference type="Pfam" id="PF23189">
    <property type="entry name" value="UPF0261_C"/>
    <property type="match status" value="1"/>
</dbReference>
<sequence length="406" mass="42405">MPTIALVGALDTKGAEYAFLAGQIETFGATPVLIDISVLGRPDLAAVSVHLPAERVARSGGGSLAQLRQRRDRNAAMTVMARGAAQVVAQLVAEGHVDGVLMVGGSNAAYVMAEVCARLPFGFPKVLVSTVAAGDTRPYIRDTDLTLMYPVVDINGLNRLSRPVLANAAHACVGMASRRYAEPPGTVRVVAISMFGVTTTAGASVVRGLADRGLEALTFHCTGVGGRTMESLIRNGTVEGVADLTTTELADELVGGVCSAGPERLTAAASSGVPQVVSVGALDMVNLSGSVPPEFADRRLYPHNPAVTLMRTTPAECAELGRTIAARLNPSTAPVAVLFPWRGLSQLSVPGEVFHDPDADDALYRALKHGLRPGIELHEFETDINDPAVSGTAVDLLASWLEKETP</sequence>
<proteinExistence type="predicted"/>
<evidence type="ECO:0000259" key="1">
    <source>
        <dbReference type="Pfam" id="PF06792"/>
    </source>
</evidence>
<organism evidence="3 4">
    <name type="scientific">Kribbella karoonensis</name>
    <dbReference type="NCBI Taxonomy" id="324851"/>
    <lineage>
        <taxon>Bacteria</taxon>
        <taxon>Bacillati</taxon>
        <taxon>Actinomycetota</taxon>
        <taxon>Actinomycetes</taxon>
        <taxon>Propionibacteriales</taxon>
        <taxon>Kribbellaceae</taxon>
        <taxon>Kribbella</taxon>
    </lineage>
</organism>
<dbReference type="PANTHER" id="PTHR31862:SF1">
    <property type="entry name" value="UPF0261 DOMAIN PROTEIN (AFU_ORTHOLOGUE AFUA_1G10120)"/>
    <property type="match status" value="1"/>
</dbReference>
<dbReference type="Pfam" id="PF06792">
    <property type="entry name" value="UPF0261"/>
    <property type="match status" value="1"/>
</dbReference>
<dbReference type="InterPro" id="IPR008322">
    <property type="entry name" value="UPF0261"/>
</dbReference>
<evidence type="ECO:0000313" key="4">
    <source>
        <dbReference type="Proteomes" id="UP001500190"/>
    </source>
</evidence>